<keyword evidence="1" id="KW-0547">Nucleotide-binding</keyword>
<evidence type="ECO:0000256" key="2">
    <source>
        <dbReference type="ARBA" id="ARBA00022840"/>
    </source>
</evidence>
<name>A0A6A7YIB3_9PSED</name>
<dbReference type="GO" id="GO:0051782">
    <property type="term" value="P:negative regulation of cell division"/>
    <property type="evidence" value="ECO:0007669"/>
    <property type="project" value="TreeGrafter"/>
</dbReference>
<evidence type="ECO:0000313" key="3">
    <source>
        <dbReference type="EMBL" id="MQT91102.1"/>
    </source>
</evidence>
<protein>
    <submittedName>
        <fullName evidence="3">Cellulose synthase operon protein YhjQ</fullName>
    </submittedName>
</protein>
<evidence type="ECO:0000313" key="4">
    <source>
        <dbReference type="Proteomes" id="UP000489190"/>
    </source>
</evidence>
<dbReference type="PANTHER" id="PTHR43384">
    <property type="entry name" value="SEPTUM SITE-DETERMINING PROTEIN MIND HOMOLOG, CHLOROPLASTIC-RELATED"/>
    <property type="match status" value="1"/>
</dbReference>
<dbReference type="InterPro" id="IPR027417">
    <property type="entry name" value="P-loop_NTPase"/>
</dbReference>
<dbReference type="NCBIfam" id="TIGR03371">
    <property type="entry name" value="cellulose_yhjQ"/>
    <property type="match status" value="1"/>
</dbReference>
<dbReference type="Pfam" id="PF06564">
    <property type="entry name" value="CBP_BcsQ"/>
    <property type="match status" value="1"/>
</dbReference>
<comment type="caution">
    <text evidence="3">The sequence shown here is derived from an EMBL/GenBank/DDBJ whole genome shotgun (WGS) entry which is preliminary data.</text>
</comment>
<evidence type="ECO:0000256" key="1">
    <source>
        <dbReference type="ARBA" id="ARBA00022741"/>
    </source>
</evidence>
<dbReference type="GO" id="GO:0016887">
    <property type="term" value="F:ATP hydrolysis activity"/>
    <property type="evidence" value="ECO:0007669"/>
    <property type="project" value="TreeGrafter"/>
</dbReference>
<dbReference type="InterPro" id="IPR050625">
    <property type="entry name" value="ParA/MinD_ATPase"/>
</dbReference>
<organism evidence="3 4">
    <name type="scientific">Pseudomonas helleri</name>
    <dbReference type="NCBI Taxonomy" id="1608996"/>
    <lineage>
        <taxon>Bacteria</taxon>
        <taxon>Pseudomonadati</taxon>
        <taxon>Pseudomonadota</taxon>
        <taxon>Gammaproteobacteria</taxon>
        <taxon>Pseudomonadales</taxon>
        <taxon>Pseudomonadaceae</taxon>
        <taxon>Pseudomonas</taxon>
    </lineage>
</organism>
<dbReference type="GO" id="GO:0005829">
    <property type="term" value="C:cytosol"/>
    <property type="evidence" value="ECO:0007669"/>
    <property type="project" value="TreeGrafter"/>
</dbReference>
<dbReference type="Gene3D" id="3.40.50.300">
    <property type="entry name" value="P-loop containing nucleotide triphosphate hydrolases"/>
    <property type="match status" value="1"/>
</dbReference>
<dbReference type="GO" id="GO:0009898">
    <property type="term" value="C:cytoplasmic side of plasma membrane"/>
    <property type="evidence" value="ECO:0007669"/>
    <property type="project" value="TreeGrafter"/>
</dbReference>
<dbReference type="SUPFAM" id="SSF52540">
    <property type="entry name" value="P-loop containing nucleoside triphosphate hydrolases"/>
    <property type="match status" value="1"/>
</dbReference>
<dbReference type="AlphaFoldDB" id="A0A6A7YIB3"/>
<dbReference type="PANTHER" id="PTHR43384:SF6">
    <property type="entry name" value="SEPTUM SITE-DETERMINING PROTEIN MIND HOMOLOG, CHLOROPLASTIC"/>
    <property type="match status" value="1"/>
</dbReference>
<dbReference type="InterPro" id="IPR017746">
    <property type="entry name" value="Cellulose_synthase_operon_BcsQ"/>
</dbReference>
<dbReference type="GO" id="GO:0005524">
    <property type="term" value="F:ATP binding"/>
    <property type="evidence" value="ECO:0007669"/>
    <property type="project" value="UniProtKB-KW"/>
</dbReference>
<dbReference type="EMBL" id="WIWI01000052">
    <property type="protein sequence ID" value="MQT91102.1"/>
    <property type="molecule type" value="Genomic_DNA"/>
</dbReference>
<accession>A0A6A7YIB3</accession>
<dbReference type="Proteomes" id="UP000489190">
    <property type="component" value="Unassembled WGS sequence"/>
</dbReference>
<gene>
    <name evidence="3" type="primary">yhjQ</name>
    <name evidence="3" type="ORF">GHO39_18455</name>
</gene>
<keyword evidence="2" id="KW-0067">ATP-binding</keyword>
<proteinExistence type="predicted"/>
<sequence>MPSGSELAPVPGNVPLDPVAEVLEELIEPVQVDVHSSLHEVSSVSSAPIVVGDCLPVVEACLASELLEVEAAALPVPTSSTAEPTALPEVIDAGDCFEASATGAEFEQSVEFRTPQEQSFSAVTSVTAPSQLRNLLSEIAQERPAIEAAGQLLAAEEASESGRSDVLLVEQKQALPAVPPVTAPGQLRNLLAEVVLARQAEAQLLAEEALRQAAARGRPAKCKAHIVVMISLKGGGGKTTLSAGLVSSLRLKGGRALAIDLDPQNALQYHLGVEHSVSGFGSSSMAGLNWSERWQRAFNDALLLPYGILSEDERSSLIKDMTEDRHWLARQLDSMNLDENDVVVIDTATGNNLALMQALDVADEVLVVTTADASSFIALDQIDGVLGESDARPAYSRCSYLVNQFDASREFSRDMLQVLKRRLGAQLMAVISLDHTLGEALAYGRNPFSTVEPSPACEDVLNLAKQLKARFEATPVQGIEG</sequence>
<dbReference type="CDD" id="cd02042">
    <property type="entry name" value="ParAB_family"/>
    <property type="match status" value="1"/>
</dbReference>
<reference evidence="3 4" key="1">
    <citation type="submission" date="2019-10" db="EMBL/GenBank/DDBJ databases">
        <title>Evaluation of single-gene subtyping targets for Pseudomonas.</title>
        <authorList>
            <person name="Reichler S.J."/>
            <person name="Orsi R.H."/>
            <person name="Wiedmann M."/>
            <person name="Martin N.H."/>
            <person name="Murphy S.I."/>
        </authorList>
    </citation>
    <scope>NUCLEOTIDE SEQUENCE [LARGE SCALE GENOMIC DNA]</scope>
    <source>
        <strain evidence="3 4">FSL R10-3254</strain>
    </source>
</reference>